<reference evidence="2 3" key="1">
    <citation type="submission" date="2015-09" db="EMBL/GenBank/DDBJ databases">
        <title>Trachymyrmex zeteki WGS genome.</title>
        <authorList>
            <person name="Nygaard S."/>
            <person name="Hu H."/>
            <person name="Boomsma J."/>
            <person name="Zhang G."/>
        </authorList>
    </citation>
    <scope>NUCLEOTIDE SEQUENCE [LARGE SCALE GENOMIC DNA]</scope>
    <source>
        <strain evidence="2">Tzet28-1</strain>
        <tissue evidence="2">Whole body</tissue>
    </source>
</reference>
<name>A0A151WFI3_9HYME</name>
<dbReference type="AlphaFoldDB" id="A0A151WFI3"/>
<feature type="region of interest" description="Disordered" evidence="1">
    <location>
        <begin position="57"/>
        <end position="90"/>
    </location>
</feature>
<protein>
    <submittedName>
        <fullName evidence="2">Uncharacterized protein</fullName>
    </submittedName>
</protein>
<gene>
    <name evidence="2" type="ORF">ALC60_14359</name>
</gene>
<evidence type="ECO:0000256" key="1">
    <source>
        <dbReference type="SAM" id="MobiDB-lite"/>
    </source>
</evidence>
<evidence type="ECO:0000313" key="2">
    <source>
        <dbReference type="EMBL" id="KYQ46610.1"/>
    </source>
</evidence>
<dbReference type="STRING" id="64791.A0A151WFI3"/>
<sequence>MQQTPASGFPGVMDDLIFSGAGSGCAGDDEDEECTPIYESGSDDIITPVYVAPTRLPTTLRPKPHKENIQERPTCDDEEDCEEGSGDSRTTEEIFVTSATDLSSGFRKDHNVVELIIFSLDRQWLFIIYKSSVIKSFVILWTILHWTNSWWIGIHCLEFYMFSWCSRTGAFMELPTPDGFVRMLLQIVSCGPAWGKGSPHNSTILHGVRRARVEHRLVLEPTIFRLHTGGCIRHRNHPAFAVPSNVASTMPIKMTPTHDDIRIRSHVSCFFTNLVEAFLYIELLRSVGRRSACKDCHLSVVGMAGYQNSDKNQNLVEEWPGMVAGVCEGCRGVVQVYSKRKLNS</sequence>
<organism evidence="2 3">
    <name type="scientific">Mycetomoellerius zeteki</name>
    <dbReference type="NCBI Taxonomy" id="64791"/>
    <lineage>
        <taxon>Eukaryota</taxon>
        <taxon>Metazoa</taxon>
        <taxon>Ecdysozoa</taxon>
        <taxon>Arthropoda</taxon>
        <taxon>Hexapoda</taxon>
        <taxon>Insecta</taxon>
        <taxon>Pterygota</taxon>
        <taxon>Neoptera</taxon>
        <taxon>Endopterygota</taxon>
        <taxon>Hymenoptera</taxon>
        <taxon>Apocrita</taxon>
        <taxon>Aculeata</taxon>
        <taxon>Formicoidea</taxon>
        <taxon>Formicidae</taxon>
        <taxon>Myrmicinae</taxon>
        <taxon>Mycetomoellerius</taxon>
    </lineage>
</organism>
<accession>A0A151WFI3</accession>
<evidence type="ECO:0000313" key="3">
    <source>
        <dbReference type="Proteomes" id="UP000075809"/>
    </source>
</evidence>
<keyword evidence="3" id="KW-1185">Reference proteome</keyword>
<feature type="compositionally biased region" description="Basic and acidic residues" evidence="1">
    <location>
        <begin position="65"/>
        <end position="75"/>
    </location>
</feature>
<dbReference type="EMBL" id="KQ983211">
    <property type="protein sequence ID" value="KYQ46610.1"/>
    <property type="molecule type" value="Genomic_DNA"/>
</dbReference>
<dbReference type="Proteomes" id="UP000075809">
    <property type="component" value="Unassembled WGS sequence"/>
</dbReference>
<proteinExistence type="predicted"/>
<feature type="compositionally biased region" description="Acidic residues" evidence="1">
    <location>
        <begin position="76"/>
        <end position="85"/>
    </location>
</feature>